<reference evidence="3" key="2">
    <citation type="submission" date="2022-01" db="EMBL/GenBank/DDBJ databases">
        <authorList>
            <person name="Yamashiro T."/>
            <person name="Shiraishi A."/>
            <person name="Satake H."/>
            <person name="Nakayama K."/>
        </authorList>
    </citation>
    <scope>NUCLEOTIDE SEQUENCE</scope>
</reference>
<feature type="chain" id="PRO_5047204388" evidence="1">
    <location>
        <begin position="23"/>
        <end position="108"/>
    </location>
</feature>
<comment type="caution">
    <text evidence="3">The sequence shown here is derived from an EMBL/GenBank/DDBJ whole genome shotgun (WGS) entry which is preliminary data.</text>
</comment>
<organism evidence="3 4">
    <name type="scientific">Tanacetum coccineum</name>
    <dbReference type="NCBI Taxonomy" id="301880"/>
    <lineage>
        <taxon>Eukaryota</taxon>
        <taxon>Viridiplantae</taxon>
        <taxon>Streptophyta</taxon>
        <taxon>Embryophyta</taxon>
        <taxon>Tracheophyta</taxon>
        <taxon>Spermatophyta</taxon>
        <taxon>Magnoliopsida</taxon>
        <taxon>eudicotyledons</taxon>
        <taxon>Gunneridae</taxon>
        <taxon>Pentapetalae</taxon>
        <taxon>asterids</taxon>
        <taxon>campanulids</taxon>
        <taxon>Asterales</taxon>
        <taxon>Asteraceae</taxon>
        <taxon>Asteroideae</taxon>
        <taxon>Anthemideae</taxon>
        <taxon>Anthemidinae</taxon>
        <taxon>Tanacetum</taxon>
    </lineage>
</organism>
<gene>
    <name evidence="3" type="ORF">Tco_0939960</name>
</gene>
<keyword evidence="3" id="KW-0132">Cell division</keyword>
<dbReference type="Pfam" id="PF00004">
    <property type="entry name" value="AAA"/>
    <property type="match status" value="1"/>
</dbReference>
<evidence type="ECO:0000259" key="2">
    <source>
        <dbReference type="Pfam" id="PF00004"/>
    </source>
</evidence>
<proteinExistence type="predicted"/>
<evidence type="ECO:0000313" key="4">
    <source>
        <dbReference type="Proteomes" id="UP001151760"/>
    </source>
</evidence>
<dbReference type="PANTHER" id="PTHR23076:SF56">
    <property type="entry name" value="INACTIVE ATP-DEPENDENT ZINC METALLOPROTEASE FTSHI 2, CHLOROPLASTIC-RELATED"/>
    <property type="match status" value="1"/>
</dbReference>
<dbReference type="Proteomes" id="UP001151760">
    <property type="component" value="Unassembled WGS sequence"/>
</dbReference>
<dbReference type="Gene3D" id="3.40.50.300">
    <property type="entry name" value="P-loop containing nucleotide triphosphate hydrolases"/>
    <property type="match status" value="1"/>
</dbReference>
<dbReference type="PANTHER" id="PTHR23076">
    <property type="entry name" value="METALLOPROTEASE M41 FTSH"/>
    <property type="match status" value="1"/>
</dbReference>
<sequence length="108" mass="11956">MQIHSFLLYLLHILVCLDGFEGRGNVITIASTNRPDILDPALVRPGRFDRKIFIPKPGLIGRVEILKVHARKKPKSEDVDYAAVAAMTDRMVGAELVNILEVAAIHDA</sequence>
<evidence type="ECO:0000256" key="1">
    <source>
        <dbReference type="SAM" id="SignalP"/>
    </source>
</evidence>
<protein>
    <submittedName>
        <fullName evidence="3">Cell division protein FtsH, putative isoform 3</fullName>
    </submittedName>
</protein>
<dbReference type="SUPFAM" id="SSF52540">
    <property type="entry name" value="P-loop containing nucleoside triphosphate hydrolases"/>
    <property type="match status" value="1"/>
</dbReference>
<dbReference type="InterPro" id="IPR003959">
    <property type="entry name" value="ATPase_AAA_core"/>
</dbReference>
<name>A0ABQ5DLM6_9ASTR</name>
<evidence type="ECO:0000313" key="3">
    <source>
        <dbReference type="EMBL" id="GJT40095.1"/>
    </source>
</evidence>
<dbReference type="InterPro" id="IPR027417">
    <property type="entry name" value="P-loop_NTPase"/>
</dbReference>
<keyword evidence="1" id="KW-0732">Signal</keyword>
<dbReference type="Gene3D" id="1.10.8.60">
    <property type="match status" value="1"/>
</dbReference>
<reference evidence="3" key="1">
    <citation type="journal article" date="2022" name="Int. J. Mol. Sci.">
        <title>Draft Genome of Tanacetum Coccineum: Genomic Comparison of Closely Related Tanacetum-Family Plants.</title>
        <authorList>
            <person name="Yamashiro T."/>
            <person name="Shiraishi A."/>
            <person name="Nakayama K."/>
            <person name="Satake H."/>
        </authorList>
    </citation>
    <scope>NUCLEOTIDE SEQUENCE</scope>
</reference>
<feature type="signal peptide" evidence="1">
    <location>
        <begin position="1"/>
        <end position="22"/>
    </location>
</feature>
<keyword evidence="4" id="KW-1185">Reference proteome</keyword>
<accession>A0ABQ5DLM6</accession>
<dbReference type="EMBL" id="BQNB010015443">
    <property type="protein sequence ID" value="GJT40095.1"/>
    <property type="molecule type" value="Genomic_DNA"/>
</dbReference>
<keyword evidence="3" id="KW-0131">Cell cycle</keyword>
<feature type="domain" description="ATPase AAA-type core" evidence="2">
    <location>
        <begin position="13"/>
        <end position="55"/>
    </location>
</feature>
<dbReference type="GO" id="GO:0051301">
    <property type="term" value="P:cell division"/>
    <property type="evidence" value="ECO:0007669"/>
    <property type="project" value="UniProtKB-KW"/>
</dbReference>